<evidence type="ECO:0000256" key="2">
    <source>
        <dbReference type="ARBA" id="ARBA00009142"/>
    </source>
</evidence>
<organism evidence="9 10">
    <name type="scientific">Primorskyibacter flagellatus</name>
    <dbReference type="NCBI Taxonomy" id="1387277"/>
    <lineage>
        <taxon>Bacteria</taxon>
        <taxon>Pseudomonadati</taxon>
        <taxon>Pseudomonadota</taxon>
        <taxon>Alphaproteobacteria</taxon>
        <taxon>Rhodobacterales</taxon>
        <taxon>Roseobacteraceae</taxon>
        <taxon>Primorskyibacter</taxon>
    </lineage>
</organism>
<accession>A0A1W1Z7F5</accession>
<feature type="transmembrane region" description="Helical" evidence="8">
    <location>
        <begin position="107"/>
        <end position="126"/>
    </location>
</feature>
<feature type="transmembrane region" description="Helical" evidence="8">
    <location>
        <begin position="84"/>
        <end position="101"/>
    </location>
</feature>
<reference evidence="9 10" key="1">
    <citation type="submission" date="2017-04" db="EMBL/GenBank/DDBJ databases">
        <authorList>
            <person name="Afonso C.L."/>
            <person name="Miller P.J."/>
            <person name="Scott M.A."/>
            <person name="Spackman E."/>
            <person name="Goraichik I."/>
            <person name="Dimitrov K.M."/>
            <person name="Suarez D.L."/>
            <person name="Swayne D.E."/>
        </authorList>
    </citation>
    <scope>NUCLEOTIDE SEQUENCE [LARGE SCALE GENOMIC DNA]</scope>
    <source>
        <strain evidence="9 10">CGMCC 1.12644</strain>
    </source>
</reference>
<evidence type="ECO:0000256" key="4">
    <source>
        <dbReference type="ARBA" id="ARBA00022475"/>
    </source>
</evidence>
<comment type="similarity">
    <text evidence="2 8">Belongs to the 4-toluene sulfonate uptake permease (TSUP) (TC 2.A.102) family.</text>
</comment>
<feature type="transmembrane region" description="Helical" evidence="8">
    <location>
        <begin position="54"/>
        <end position="72"/>
    </location>
</feature>
<evidence type="ECO:0000256" key="6">
    <source>
        <dbReference type="ARBA" id="ARBA00022989"/>
    </source>
</evidence>
<keyword evidence="5 8" id="KW-0812">Transmembrane</keyword>
<feature type="transmembrane region" description="Helical" evidence="8">
    <location>
        <begin position="207"/>
        <end position="229"/>
    </location>
</feature>
<gene>
    <name evidence="9" type="ORF">SAMN06295998_101311</name>
</gene>
<feature type="transmembrane region" description="Helical" evidence="8">
    <location>
        <begin position="235"/>
        <end position="253"/>
    </location>
</feature>
<dbReference type="PANTHER" id="PTHR30269">
    <property type="entry name" value="TRANSMEMBRANE PROTEIN YFCA"/>
    <property type="match status" value="1"/>
</dbReference>
<evidence type="ECO:0000256" key="5">
    <source>
        <dbReference type="ARBA" id="ARBA00022692"/>
    </source>
</evidence>
<evidence type="ECO:0000313" key="9">
    <source>
        <dbReference type="EMBL" id="SMC44343.1"/>
    </source>
</evidence>
<evidence type="ECO:0000256" key="7">
    <source>
        <dbReference type="ARBA" id="ARBA00023136"/>
    </source>
</evidence>
<comment type="subcellular location">
    <subcellularLocation>
        <location evidence="1 8">Cell membrane</location>
        <topology evidence="1 8">Multi-pass membrane protein</topology>
    </subcellularLocation>
</comment>
<dbReference type="STRING" id="1387277.SAMN06295998_101311"/>
<evidence type="ECO:0000256" key="3">
    <source>
        <dbReference type="ARBA" id="ARBA00022448"/>
    </source>
</evidence>
<dbReference type="PANTHER" id="PTHR30269:SF37">
    <property type="entry name" value="MEMBRANE TRANSPORTER PROTEIN"/>
    <property type="match status" value="1"/>
</dbReference>
<dbReference type="EMBL" id="FWYD01000001">
    <property type="protein sequence ID" value="SMC44343.1"/>
    <property type="molecule type" value="Genomic_DNA"/>
</dbReference>
<keyword evidence="7 8" id="KW-0472">Membrane</keyword>
<keyword evidence="3" id="KW-0813">Transport</keyword>
<keyword evidence="6 8" id="KW-1133">Transmembrane helix</keyword>
<dbReference type="Pfam" id="PF01925">
    <property type="entry name" value="TauE"/>
    <property type="match status" value="1"/>
</dbReference>
<dbReference type="RefSeq" id="WP_084350038.1">
    <property type="nucleotide sequence ID" value="NZ_FWYD01000001.1"/>
</dbReference>
<evidence type="ECO:0000256" key="1">
    <source>
        <dbReference type="ARBA" id="ARBA00004651"/>
    </source>
</evidence>
<dbReference type="GO" id="GO:0005886">
    <property type="term" value="C:plasma membrane"/>
    <property type="evidence" value="ECO:0007669"/>
    <property type="project" value="UniProtKB-SubCell"/>
</dbReference>
<evidence type="ECO:0000256" key="8">
    <source>
        <dbReference type="RuleBase" id="RU363041"/>
    </source>
</evidence>
<keyword evidence="10" id="KW-1185">Reference proteome</keyword>
<dbReference type="InterPro" id="IPR002781">
    <property type="entry name" value="TM_pro_TauE-like"/>
</dbReference>
<dbReference type="InterPro" id="IPR052017">
    <property type="entry name" value="TSUP"/>
</dbReference>
<proteinExistence type="inferred from homology"/>
<name>A0A1W1Z7F5_9RHOB</name>
<keyword evidence="4 8" id="KW-1003">Cell membrane</keyword>
<dbReference type="AlphaFoldDB" id="A0A1W1Z7F5"/>
<dbReference type="Proteomes" id="UP000192330">
    <property type="component" value="Unassembled WGS sequence"/>
</dbReference>
<feature type="transmembrane region" description="Helical" evidence="8">
    <location>
        <begin position="138"/>
        <end position="156"/>
    </location>
</feature>
<sequence>MDLAALTYFNDLPTLMLGVLAVFLVGLSKGGLGGAMALIAVPLLAFVMPPMQAAALLLPVLLAMDAMSLWAWRGYYDKQLLLQMLPAAVLGIVIGASAVSITSDDFVRLLVGLVALLFVLRVAIGARGKTGGVPARRNGLLATIFGTLAGFTSFVAHAGGPPFQVYAMPLRLDPKIFTGTSVIFFAVVNAIKVIPYAALGEFTAQSLWSALVLLPVALVSTFVGAAIVKRMRAEVFYPLMYGMVAIVACKLIYDGLSGMMTGGA</sequence>
<evidence type="ECO:0000313" key="10">
    <source>
        <dbReference type="Proteomes" id="UP000192330"/>
    </source>
</evidence>
<protein>
    <recommendedName>
        <fullName evidence="8">Probable membrane transporter protein</fullName>
    </recommendedName>
</protein>